<dbReference type="EMBL" id="HBUF01205840">
    <property type="protein sequence ID" value="CAG6663756.1"/>
    <property type="molecule type" value="Transcribed_RNA"/>
</dbReference>
<dbReference type="AlphaFoldDB" id="A0A8D8SAS8"/>
<evidence type="ECO:0000313" key="2">
    <source>
        <dbReference type="EMBL" id="CAG6663749.1"/>
    </source>
</evidence>
<sequence length="108" mass="12261">MTSQPPAANSNGRNPKTMAVSQSLPTPLRSSTRRQVAGSLWEELQNRNTMLRDCKKDTSTSSVSRLSMRRENLNHWSLNIVLWLRILSMLLESLAVQISRTGMWIASY</sequence>
<dbReference type="EMBL" id="HBUF01603577">
    <property type="protein sequence ID" value="CAG6776906.1"/>
    <property type="molecule type" value="Transcribed_RNA"/>
</dbReference>
<accession>A0A8D8SAS8</accession>
<dbReference type="EMBL" id="HBUF01205838">
    <property type="protein sequence ID" value="CAG6663743.1"/>
    <property type="molecule type" value="Transcribed_RNA"/>
</dbReference>
<dbReference type="EMBL" id="HBUF01603573">
    <property type="protein sequence ID" value="CAG6776857.1"/>
    <property type="molecule type" value="Transcribed_RNA"/>
</dbReference>
<dbReference type="EMBL" id="HBUF01603575">
    <property type="protein sequence ID" value="CAG6776881.1"/>
    <property type="molecule type" value="Transcribed_RNA"/>
</dbReference>
<dbReference type="EMBL" id="HBUF01205839">
    <property type="protein sequence ID" value="CAG6663749.1"/>
    <property type="molecule type" value="Transcribed_RNA"/>
</dbReference>
<dbReference type="EMBL" id="HBUF01603576">
    <property type="protein sequence ID" value="CAG6776893.1"/>
    <property type="molecule type" value="Transcribed_RNA"/>
</dbReference>
<name>A0A8D8SAS8_9HEMI</name>
<protein>
    <submittedName>
        <fullName evidence="2">Uncharacterized protein</fullName>
    </submittedName>
</protein>
<reference evidence="2" key="1">
    <citation type="submission" date="2021-05" db="EMBL/GenBank/DDBJ databases">
        <authorList>
            <person name="Alioto T."/>
            <person name="Alioto T."/>
            <person name="Gomez Garrido J."/>
        </authorList>
    </citation>
    <scope>NUCLEOTIDE SEQUENCE</scope>
</reference>
<evidence type="ECO:0000256" key="1">
    <source>
        <dbReference type="SAM" id="MobiDB-lite"/>
    </source>
</evidence>
<organism evidence="2">
    <name type="scientific">Cacopsylla melanoneura</name>
    <dbReference type="NCBI Taxonomy" id="428564"/>
    <lineage>
        <taxon>Eukaryota</taxon>
        <taxon>Metazoa</taxon>
        <taxon>Ecdysozoa</taxon>
        <taxon>Arthropoda</taxon>
        <taxon>Hexapoda</taxon>
        <taxon>Insecta</taxon>
        <taxon>Pterygota</taxon>
        <taxon>Neoptera</taxon>
        <taxon>Paraneoptera</taxon>
        <taxon>Hemiptera</taxon>
        <taxon>Sternorrhyncha</taxon>
        <taxon>Psylloidea</taxon>
        <taxon>Psyllidae</taxon>
        <taxon>Psyllinae</taxon>
        <taxon>Cacopsylla</taxon>
    </lineage>
</organism>
<feature type="region of interest" description="Disordered" evidence="1">
    <location>
        <begin position="1"/>
        <end position="35"/>
    </location>
</feature>
<dbReference type="EMBL" id="HBUF01603574">
    <property type="protein sequence ID" value="CAG6776869.1"/>
    <property type="molecule type" value="Transcribed_RNA"/>
</dbReference>
<proteinExistence type="predicted"/>
<feature type="compositionally biased region" description="Polar residues" evidence="1">
    <location>
        <begin position="1"/>
        <end position="34"/>
    </location>
</feature>